<keyword evidence="2" id="KW-1185">Reference proteome</keyword>
<protein>
    <submittedName>
        <fullName evidence="1">Uncharacterized protein</fullName>
    </submittedName>
</protein>
<evidence type="ECO:0000313" key="1">
    <source>
        <dbReference type="EMBL" id="VDM79146.1"/>
    </source>
</evidence>
<reference evidence="1 2" key="1">
    <citation type="submission" date="2018-11" db="EMBL/GenBank/DDBJ databases">
        <authorList>
            <consortium name="Pathogen Informatics"/>
        </authorList>
    </citation>
    <scope>NUCLEOTIDE SEQUENCE [LARGE SCALE GENOMIC DNA]</scope>
</reference>
<sequence>MPWTKMRDPQPDMFSPTWRYAAQLEHLVDHLYEVMSSTKALQLNSDKYITDRDEYHAALEDFSKLFICDPFQLSCLIDRS</sequence>
<name>A0A3P7J7B4_STRVU</name>
<dbReference type="Proteomes" id="UP000270094">
    <property type="component" value="Unassembled WGS sequence"/>
</dbReference>
<organism evidence="1 2">
    <name type="scientific">Strongylus vulgaris</name>
    <name type="common">Blood worm</name>
    <dbReference type="NCBI Taxonomy" id="40348"/>
    <lineage>
        <taxon>Eukaryota</taxon>
        <taxon>Metazoa</taxon>
        <taxon>Ecdysozoa</taxon>
        <taxon>Nematoda</taxon>
        <taxon>Chromadorea</taxon>
        <taxon>Rhabditida</taxon>
        <taxon>Rhabditina</taxon>
        <taxon>Rhabditomorpha</taxon>
        <taxon>Strongyloidea</taxon>
        <taxon>Strongylidae</taxon>
        <taxon>Strongylus</taxon>
    </lineage>
</organism>
<gene>
    <name evidence="1" type="ORF">SVUK_LOCUS14144</name>
</gene>
<accession>A0A3P7J7B4</accession>
<evidence type="ECO:0000313" key="2">
    <source>
        <dbReference type="Proteomes" id="UP000270094"/>
    </source>
</evidence>
<dbReference type="AlphaFoldDB" id="A0A3P7J7B4"/>
<dbReference type="EMBL" id="UYYB01104099">
    <property type="protein sequence ID" value="VDM79146.1"/>
    <property type="molecule type" value="Genomic_DNA"/>
</dbReference>
<proteinExistence type="predicted"/>